<protein>
    <submittedName>
        <fullName evidence="2">Ankyrin repeat protein</fullName>
    </submittedName>
</protein>
<evidence type="ECO:0000313" key="2">
    <source>
        <dbReference type="EMBL" id="KAF4455852.1"/>
    </source>
</evidence>
<feature type="transmembrane region" description="Helical" evidence="1">
    <location>
        <begin position="248"/>
        <end position="270"/>
    </location>
</feature>
<gene>
    <name evidence="2" type="ORF">F53441_1884</name>
</gene>
<name>A0A8H4PCN1_9HYPO</name>
<evidence type="ECO:0000313" key="3">
    <source>
        <dbReference type="Proteomes" id="UP000605986"/>
    </source>
</evidence>
<evidence type="ECO:0000256" key="1">
    <source>
        <dbReference type="SAM" id="Phobius"/>
    </source>
</evidence>
<reference evidence="2" key="1">
    <citation type="submission" date="2020-01" db="EMBL/GenBank/DDBJ databases">
        <title>Identification and distribution of gene clusters putatively required for synthesis of sphingolipid metabolism inhibitors in phylogenetically diverse species of the filamentous fungus Fusarium.</title>
        <authorList>
            <person name="Kim H.-S."/>
            <person name="Busman M."/>
            <person name="Brown D.W."/>
            <person name="Divon H."/>
            <person name="Uhlig S."/>
            <person name="Proctor R.H."/>
        </authorList>
    </citation>
    <scope>NUCLEOTIDE SEQUENCE</scope>
    <source>
        <strain evidence="2">NRRL 53441</strain>
    </source>
</reference>
<proteinExistence type="predicted"/>
<dbReference type="EMBL" id="JAADJG010000078">
    <property type="protein sequence ID" value="KAF4455852.1"/>
    <property type="molecule type" value="Genomic_DNA"/>
</dbReference>
<accession>A0A8H4PCN1</accession>
<dbReference type="Proteomes" id="UP000605986">
    <property type="component" value="Unassembled WGS sequence"/>
</dbReference>
<keyword evidence="1" id="KW-1133">Transmembrane helix</keyword>
<sequence length="302" mass="34288">MTINTTQQINSSVEKKGQETVIADYCRRRSREEGYKECILLCLKRGRRYYAMDIPVQPDDPTLGLDKLRKESGRWWKRYSLYSAMAVQEIKVRLMKVDRPASRLPQIRVSVLYVDYDGQISQLNRAIDIEADGIEPWECGIGVNGESHDENCGVDCPNAAYNNLNGPYCKANQVRRLSQQRLDYEWLPSMLKYYWQNGVDRDGLAFLRRVGFVHSYEELQYDTYSDAADPYGKTILAFLLVEGWHIRYLLILIGFGLLSSLCIIAIAAALTRSFEIALTAGSYACGLAGCLIAVFTFLSAVL</sequence>
<keyword evidence="3" id="KW-1185">Reference proteome</keyword>
<dbReference type="AlphaFoldDB" id="A0A8H4PCN1"/>
<keyword evidence="1" id="KW-0472">Membrane</keyword>
<dbReference type="OrthoDB" id="5233119at2759"/>
<feature type="transmembrane region" description="Helical" evidence="1">
    <location>
        <begin position="276"/>
        <end position="301"/>
    </location>
</feature>
<comment type="caution">
    <text evidence="2">The sequence shown here is derived from an EMBL/GenBank/DDBJ whole genome shotgun (WGS) entry which is preliminary data.</text>
</comment>
<keyword evidence="1" id="KW-0812">Transmembrane</keyword>
<organism evidence="2 3">
    <name type="scientific">Fusarium austroafricanum</name>
    <dbReference type="NCBI Taxonomy" id="2364996"/>
    <lineage>
        <taxon>Eukaryota</taxon>
        <taxon>Fungi</taxon>
        <taxon>Dikarya</taxon>
        <taxon>Ascomycota</taxon>
        <taxon>Pezizomycotina</taxon>
        <taxon>Sordariomycetes</taxon>
        <taxon>Hypocreomycetidae</taxon>
        <taxon>Hypocreales</taxon>
        <taxon>Nectriaceae</taxon>
        <taxon>Fusarium</taxon>
        <taxon>Fusarium concolor species complex</taxon>
    </lineage>
</organism>